<reference evidence="2 3" key="1">
    <citation type="journal article" date="2024" name="Nat. Commun.">
        <title>Phylogenomics reveals the evolutionary origins of lichenization in chlorophyte algae.</title>
        <authorList>
            <person name="Puginier C."/>
            <person name="Libourel C."/>
            <person name="Otte J."/>
            <person name="Skaloud P."/>
            <person name="Haon M."/>
            <person name="Grisel S."/>
            <person name="Petersen M."/>
            <person name="Berrin J.G."/>
            <person name="Delaux P.M."/>
            <person name="Dal Grande F."/>
            <person name="Keller J."/>
        </authorList>
    </citation>
    <scope>NUCLEOTIDE SEQUENCE [LARGE SCALE GENOMIC DNA]</scope>
    <source>
        <strain evidence="2 3">SAG 245.80</strain>
    </source>
</reference>
<proteinExistence type="predicted"/>
<sequence>MAAPGRLGTAGDAAGLPAVHRSRRKAPAPQRASRGDVAAEVEAVLRLREADRANSADLPVVKRKRQHDGTVLAGKRNRAANSRFDEYVRLPDKQKRRASHGGHEASLSPAAASEAASHSSGMSARAASPADWEVSHGGPRPRGSAGAERAVPRSAGRRRSGIPDGWVKGDVDSDFADARGVVSFGAVPRRRRTGGRPVDQPAPAPAAPAAAPAAAVQRSPPAATAAPFAPASAVKVAPAVVKYEHWPAMPVDMRAGADVLCSPASTPVGGAGRGTSGAATETASAASPHAGAELRSPPRDAPWGVGSECGRLTAKALGGLCNACTRGRKHAREGGGDEGGARRAKRPTTQEVVAALSRAAAAGGMVQVDSQHLRMLLSGVGAILQGAAAVKQRALVRGRGAVSPLVTRPPVQAHPLNAQALSPNTLLATQTVLGLGGGLRSMPFGMQQPPARSSSPAGGGPHATVDGIGGHLGNGGGAEAAAAAGGSGMRGVLKGLNPNPCTAAPHGWQAAPGVCEPWMRVDGRTVHNARPVVRALVAAGRLREGQDLRYAVSPAGKALALGFVGTEEGVHCRRCGRLVPCIEFARCAGATPARAMRFIFTSSGASLQDLLDEVERDGLPDGHATASVSATRGGAGEASAGHSAAAVGFAERAAAGGADPNANPSPGDSGGAPGGSRMRRAKAASFYFRPEAAGGDGGASGVGSRPGPRPGAAGAPSGAREVTSPSRAAARKGAGSGAGFDADNDGGARRPAASSSRGGAASGSGGGGAAAAPTSSRGLEAIRRFLSNPVLGCGAQRPPGD</sequence>
<name>A0AAW1RFI2_9CHLO</name>
<feature type="compositionally biased region" description="Low complexity" evidence="1">
    <location>
        <begin position="702"/>
        <end position="733"/>
    </location>
</feature>
<feature type="compositionally biased region" description="Gly residues" evidence="1">
    <location>
        <begin position="457"/>
        <end position="468"/>
    </location>
</feature>
<comment type="caution">
    <text evidence="2">The sequence shown here is derived from an EMBL/GenBank/DDBJ whole genome shotgun (WGS) entry which is preliminary data.</text>
</comment>
<feature type="compositionally biased region" description="Low complexity" evidence="1">
    <location>
        <begin position="749"/>
        <end position="759"/>
    </location>
</feature>
<dbReference type="EMBL" id="JALJOU010000043">
    <property type="protein sequence ID" value="KAK9831992.1"/>
    <property type="molecule type" value="Genomic_DNA"/>
</dbReference>
<evidence type="ECO:0000256" key="1">
    <source>
        <dbReference type="SAM" id="MobiDB-lite"/>
    </source>
</evidence>
<feature type="compositionally biased region" description="Basic and acidic residues" evidence="1">
    <location>
        <begin position="43"/>
        <end position="54"/>
    </location>
</feature>
<feature type="region of interest" description="Disordered" evidence="1">
    <location>
        <begin position="268"/>
        <end position="301"/>
    </location>
</feature>
<feature type="compositionally biased region" description="Basic and acidic residues" evidence="1">
    <location>
        <begin position="83"/>
        <end position="93"/>
    </location>
</feature>
<protein>
    <submittedName>
        <fullName evidence="2">Uncharacterized protein</fullName>
    </submittedName>
</protein>
<feature type="region of interest" description="Disordered" evidence="1">
    <location>
        <begin position="447"/>
        <end position="468"/>
    </location>
</feature>
<feature type="region of interest" description="Disordered" evidence="1">
    <location>
        <begin position="186"/>
        <end position="215"/>
    </location>
</feature>
<evidence type="ECO:0000313" key="3">
    <source>
        <dbReference type="Proteomes" id="UP001445335"/>
    </source>
</evidence>
<feature type="compositionally biased region" description="Low complexity" evidence="1">
    <location>
        <begin position="655"/>
        <end position="667"/>
    </location>
</feature>
<feature type="compositionally biased region" description="Basic and acidic residues" evidence="1">
    <location>
        <begin position="332"/>
        <end position="341"/>
    </location>
</feature>
<dbReference type="AlphaFoldDB" id="A0AAW1RFI2"/>
<feature type="compositionally biased region" description="Low complexity" evidence="1">
    <location>
        <begin position="276"/>
        <end position="287"/>
    </location>
</feature>
<evidence type="ECO:0000313" key="2">
    <source>
        <dbReference type="EMBL" id="KAK9831992.1"/>
    </source>
</evidence>
<feature type="region of interest" description="Disordered" evidence="1">
    <location>
        <begin position="327"/>
        <end position="348"/>
    </location>
</feature>
<feature type="compositionally biased region" description="Low complexity" evidence="1">
    <location>
        <begin position="105"/>
        <end position="124"/>
    </location>
</feature>
<organism evidence="2 3">
    <name type="scientific">Elliptochloris bilobata</name>
    <dbReference type="NCBI Taxonomy" id="381761"/>
    <lineage>
        <taxon>Eukaryota</taxon>
        <taxon>Viridiplantae</taxon>
        <taxon>Chlorophyta</taxon>
        <taxon>core chlorophytes</taxon>
        <taxon>Trebouxiophyceae</taxon>
        <taxon>Trebouxiophyceae incertae sedis</taxon>
        <taxon>Elliptochloris clade</taxon>
        <taxon>Elliptochloris</taxon>
    </lineage>
</organism>
<accession>A0AAW1RFI2</accession>
<dbReference type="Proteomes" id="UP001445335">
    <property type="component" value="Unassembled WGS sequence"/>
</dbReference>
<feature type="compositionally biased region" description="Gly residues" evidence="1">
    <location>
        <begin position="760"/>
        <end position="769"/>
    </location>
</feature>
<gene>
    <name evidence="2" type="ORF">WJX81_006895</name>
</gene>
<feature type="region of interest" description="Disordered" evidence="1">
    <location>
        <begin position="655"/>
        <end position="776"/>
    </location>
</feature>
<feature type="region of interest" description="Disordered" evidence="1">
    <location>
        <begin position="1"/>
        <end position="172"/>
    </location>
</feature>
<keyword evidence="3" id="KW-1185">Reference proteome</keyword>